<feature type="signal peptide" evidence="2">
    <location>
        <begin position="1"/>
        <end position="19"/>
    </location>
</feature>
<gene>
    <name evidence="3" type="ORF">V1264_006100</name>
</gene>
<proteinExistence type="predicted"/>
<dbReference type="EMBL" id="JBAMIC010000018">
    <property type="protein sequence ID" value="KAK7094563.1"/>
    <property type="molecule type" value="Genomic_DNA"/>
</dbReference>
<reference evidence="3 4" key="1">
    <citation type="submission" date="2024-02" db="EMBL/GenBank/DDBJ databases">
        <title>Chromosome-scale genome assembly of the rough periwinkle Littorina saxatilis.</title>
        <authorList>
            <person name="De Jode A."/>
            <person name="Faria R."/>
            <person name="Formenti G."/>
            <person name="Sims Y."/>
            <person name="Smith T.P."/>
            <person name="Tracey A."/>
            <person name="Wood J.M.D."/>
            <person name="Zagrodzka Z.B."/>
            <person name="Johannesson K."/>
            <person name="Butlin R.K."/>
            <person name="Leder E.H."/>
        </authorList>
    </citation>
    <scope>NUCLEOTIDE SEQUENCE [LARGE SCALE GENOMIC DNA]</scope>
    <source>
        <strain evidence="3">Snail1</strain>
        <tissue evidence="3">Muscle</tissue>
    </source>
</reference>
<evidence type="ECO:0000313" key="4">
    <source>
        <dbReference type="Proteomes" id="UP001374579"/>
    </source>
</evidence>
<accession>A0AAN9G3W5</accession>
<dbReference type="AlphaFoldDB" id="A0AAN9G3W5"/>
<feature type="chain" id="PRO_5042883799" evidence="2">
    <location>
        <begin position="20"/>
        <end position="448"/>
    </location>
</feature>
<feature type="region of interest" description="Disordered" evidence="1">
    <location>
        <begin position="109"/>
        <end position="209"/>
    </location>
</feature>
<dbReference type="Proteomes" id="UP001374579">
    <property type="component" value="Unassembled WGS sequence"/>
</dbReference>
<dbReference type="InterPro" id="IPR051077">
    <property type="entry name" value="Ca-dependent_lectin"/>
</dbReference>
<name>A0AAN9G3W5_9CAEN</name>
<protein>
    <submittedName>
        <fullName evidence="3">Uncharacterized protein</fullName>
    </submittedName>
</protein>
<feature type="compositionally biased region" description="Basic and acidic residues" evidence="1">
    <location>
        <begin position="109"/>
        <end position="137"/>
    </location>
</feature>
<sequence>MLVVAIPFVVFSCQCLGFAKQVPDTATTQNDPLEDKLASLLRTQDDKLASLPREQESTTPSLLREQDDKWASLLREQDAKLADLTSLLQQQGQKLSDQEHLLLKQEQKLSYQERSHRQLEQKVSDQEDLRRHQDQKLSHQKSLLQEQGALLHQRGRSIQQQKTRHAPPQSFPSENFRHATDMSQSETPLLGKTSDSASHDVIPRSEDEEPLQAVVSQITQRVTEMGADIQVFKTQTVNDINALKIQTSGDIQTLQNSSRQQDLAIQDAQSSTFVHWGSSTCSNLSHTVYSGVVGGSWYLHTGAAINYLCLTMSPVFSDLVVSVNAAHLYGGEYKTYDSHQNKDPVCAVCRPSLSTTVMIPGTNVCTPGWHLQYSGFLMAGHSSFVMEGHYDNTAGSEYICVDSRLENNVRGDADEDGKLLYYTVTRCGSLPCTPYVNNKVVTCAVCSK</sequence>
<dbReference type="PANTHER" id="PTHR24024">
    <property type="entry name" value="PULMONARY SURFACTANT-ASSOCIATED PROTEIN A"/>
    <property type="match status" value="1"/>
</dbReference>
<comment type="caution">
    <text evidence="3">The sequence shown here is derived from an EMBL/GenBank/DDBJ whole genome shotgun (WGS) entry which is preliminary data.</text>
</comment>
<evidence type="ECO:0000256" key="2">
    <source>
        <dbReference type="SAM" id="SignalP"/>
    </source>
</evidence>
<organism evidence="3 4">
    <name type="scientific">Littorina saxatilis</name>
    <dbReference type="NCBI Taxonomy" id="31220"/>
    <lineage>
        <taxon>Eukaryota</taxon>
        <taxon>Metazoa</taxon>
        <taxon>Spiralia</taxon>
        <taxon>Lophotrochozoa</taxon>
        <taxon>Mollusca</taxon>
        <taxon>Gastropoda</taxon>
        <taxon>Caenogastropoda</taxon>
        <taxon>Littorinimorpha</taxon>
        <taxon>Littorinoidea</taxon>
        <taxon>Littorinidae</taxon>
        <taxon>Littorina</taxon>
    </lineage>
</organism>
<keyword evidence="4" id="KW-1185">Reference proteome</keyword>
<dbReference type="GO" id="GO:0005615">
    <property type="term" value="C:extracellular space"/>
    <property type="evidence" value="ECO:0007669"/>
    <property type="project" value="TreeGrafter"/>
</dbReference>
<dbReference type="PANTHER" id="PTHR24024:SF18">
    <property type="entry name" value="SHORT-CHAIN COLLAGEN C4-LIKE"/>
    <property type="match status" value="1"/>
</dbReference>
<keyword evidence="2" id="KW-0732">Signal</keyword>
<evidence type="ECO:0000256" key="1">
    <source>
        <dbReference type="SAM" id="MobiDB-lite"/>
    </source>
</evidence>
<evidence type="ECO:0000313" key="3">
    <source>
        <dbReference type="EMBL" id="KAK7094563.1"/>
    </source>
</evidence>